<dbReference type="Pfam" id="PF01000">
    <property type="entry name" value="RNA_pol_A_bac"/>
    <property type="match status" value="1"/>
</dbReference>
<keyword evidence="1" id="KW-0240">DNA-directed RNA polymerase</keyword>
<dbReference type="CDD" id="cd06928">
    <property type="entry name" value="RNAP_alpha_NTD"/>
    <property type="match status" value="1"/>
</dbReference>
<sequence length="468" mass="52384">MTHLFISCNESRIENNKSFYGSFTIGPFEGGESLTIANALRRTLLSQLKGLAIISIQIEGVLHEYSNLPGVKDSVLDILLNLKDIHFYSKLPTQDLALLPQIGYLRVQGPGIVRASDLKLPPFIQLVDPEQYIATLAEDGFINMKFIISLGKNYILQKASFQKEPIQYSRPKVENKKVDSTSLSPVFYSGPFSGASSSKKRRFLLQKINEYFFSSNKELVSPQVFTGSKKGILKNNNYINSALNKNPNFTNSNPLTLDSVFAPVTKVNYIIEYSEHKTIDTSFAYSKEVTELSNFLKPLNNLNSVSKAQTVKKSVSYPLKGRENTKVFKSAYSNSSSLVELLEIKKELSYINGSQEYVKPSSIKHNVIIEIWTNGSLHPREALYQGLKNLVQVFSNLYTAPSILNAGSISMTMSRKETSSLNDKKAIKPKTKKNLQLLKSMSLLPLNTSKFSSNYTVLSTTPYKKQST</sequence>
<reference evidence="5" key="1">
    <citation type="journal article" date="2015" name="BMC Evol. Biol.">
        <title>Chloroplast phylogenomic analysis of chlorophyte green algae identifies a novel lineage sister to the Sphaeropleales (Chlorophyceae).</title>
        <authorList>
            <person name="Lemieux C."/>
            <person name="Vincent A.T."/>
            <person name="Labarre A."/>
            <person name="Otis C."/>
            <person name="Turmel M."/>
        </authorList>
    </citation>
    <scope>NUCLEOTIDE SEQUENCE</scope>
</reference>
<evidence type="ECO:0000313" key="5">
    <source>
        <dbReference type="EMBL" id="ALO63610.1"/>
    </source>
</evidence>
<keyword evidence="2" id="KW-0804">Transcription</keyword>
<dbReference type="InterPro" id="IPR036643">
    <property type="entry name" value="RNApol_insert_sf"/>
</dbReference>
<dbReference type="EMBL" id="KT625422">
    <property type="protein sequence ID" value="ALO63610.1"/>
    <property type="molecule type" value="Genomic_DNA"/>
</dbReference>
<dbReference type="Pfam" id="PF01193">
    <property type="entry name" value="RNA_pol_L"/>
    <property type="match status" value="1"/>
</dbReference>
<dbReference type="GO" id="GO:0006351">
    <property type="term" value="P:DNA-templated transcription"/>
    <property type="evidence" value="ECO:0007669"/>
    <property type="project" value="InterPro"/>
</dbReference>
<evidence type="ECO:0000256" key="3">
    <source>
        <dbReference type="ARBA" id="ARBA00031776"/>
    </source>
</evidence>
<dbReference type="Gene3D" id="3.30.1360.10">
    <property type="entry name" value="RNA polymerase, RBP11-like subunit"/>
    <property type="match status" value="2"/>
</dbReference>
<dbReference type="InterPro" id="IPR036603">
    <property type="entry name" value="RBP11-like"/>
</dbReference>
<geneLocation type="chloroplast" evidence="5"/>
<organism evidence="5">
    <name type="scientific">Phacotus lenticularis</name>
    <dbReference type="NCBI Taxonomy" id="52965"/>
    <lineage>
        <taxon>Eukaryota</taxon>
        <taxon>Viridiplantae</taxon>
        <taxon>Chlorophyta</taxon>
        <taxon>core chlorophytes</taxon>
        <taxon>Chlorophyceae</taxon>
        <taxon>CS clade</taxon>
        <taxon>Chlamydomonadales</taxon>
        <taxon>Phacotaceae</taxon>
        <taxon>Phacotus</taxon>
    </lineage>
</organism>
<evidence type="ECO:0000256" key="2">
    <source>
        <dbReference type="ARBA" id="ARBA00023163"/>
    </source>
</evidence>
<gene>
    <name evidence="5" type="primary">rpoA</name>
</gene>
<keyword evidence="5" id="KW-0150">Chloroplast</keyword>
<feature type="domain" description="DNA-directed RNA polymerase RpoA/D/Rpb3-type" evidence="4">
    <location>
        <begin position="20"/>
        <end position="400"/>
    </location>
</feature>
<proteinExistence type="predicted"/>
<evidence type="ECO:0000259" key="4">
    <source>
        <dbReference type="SMART" id="SM00662"/>
    </source>
</evidence>
<dbReference type="InterPro" id="IPR011262">
    <property type="entry name" value="DNA-dir_RNA_pol_insert"/>
</dbReference>
<keyword evidence="5" id="KW-0934">Plastid</keyword>
<dbReference type="InterPro" id="IPR011263">
    <property type="entry name" value="DNA-dir_RNA_pol_RpoA/D/Rpb3"/>
</dbReference>
<dbReference type="Gene3D" id="2.170.120.12">
    <property type="entry name" value="DNA-directed RNA polymerase, insert domain"/>
    <property type="match status" value="1"/>
</dbReference>
<dbReference type="SMART" id="SM00662">
    <property type="entry name" value="RPOLD"/>
    <property type="match status" value="1"/>
</dbReference>
<dbReference type="GO" id="GO:0046983">
    <property type="term" value="F:protein dimerization activity"/>
    <property type="evidence" value="ECO:0007669"/>
    <property type="project" value="InterPro"/>
</dbReference>
<dbReference type="RefSeq" id="YP_009185297.1">
    <property type="nucleotide sequence ID" value="NC_028587.1"/>
</dbReference>
<dbReference type="SUPFAM" id="SSF55257">
    <property type="entry name" value="RBP11-like subunits of RNA polymerase"/>
    <property type="match status" value="1"/>
</dbReference>
<dbReference type="GO" id="GO:0000428">
    <property type="term" value="C:DNA-directed RNA polymerase complex"/>
    <property type="evidence" value="ECO:0007669"/>
    <property type="project" value="UniProtKB-KW"/>
</dbReference>
<dbReference type="AlphaFoldDB" id="A0A0S2LQS0"/>
<protein>
    <recommendedName>
        <fullName evidence="3">Plastid-encoded RNA polymerase subunit alpha</fullName>
    </recommendedName>
</protein>
<dbReference type="GO" id="GO:0003899">
    <property type="term" value="F:DNA-directed RNA polymerase activity"/>
    <property type="evidence" value="ECO:0007669"/>
    <property type="project" value="InterPro"/>
</dbReference>
<dbReference type="SUPFAM" id="SSF56553">
    <property type="entry name" value="Insert subdomain of RNA polymerase alpha subunit"/>
    <property type="match status" value="1"/>
</dbReference>
<name>A0A0S2LQS0_9CHLO</name>
<accession>A0A0S2LQS0</accession>
<dbReference type="GeneID" id="26379150"/>
<evidence type="ECO:0000256" key="1">
    <source>
        <dbReference type="ARBA" id="ARBA00022478"/>
    </source>
</evidence>